<feature type="region of interest" description="Disordered" evidence="1">
    <location>
        <begin position="133"/>
        <end position="152"/>
    </location>
</feature>
<proteinExistence type="predicted"/>
<gene>
    <name evidence="2" type="ORF">GCM10010104_06250</name>
</gene>
<dbReference type="EMBL" id="BAAART010000011">
    <property type="protein sequence ID" value="GAA2219576.1"/>
    <property type="molecule type" value="Genomic_DNA"/>
</dbReference>
<evidence type="ECO:0000256" key="1">
    <source>
        <dbReference type="SAM" id="MobiDB-lite"/>
    </source>
</evidence>
<dbReference type="Proteomes" id="UP001501474">
    <property type="component" value="Unassembled WGS sequence"/>
</dbReference>
<dbReference type="RefSeq" id="WP_234848922.1">
    <property type="nucleotide sequence ID" value="NZ_BAAART010000011.1"/>
</dbReference>
<evidence type="ECO:0000313" key="2">
    <source>
        <dbReference type="EMBL" id="GAA2219576.1"/>
    </source>
</evidence>
<name>A0ABN3D4N7_9ACTN</name>
<sequence>MHLPVIGVDLGAVEPYVLEDRRDVIGQRARGVVDVTVSVGVGGLDADGVTARLGEVERLLGAPHAVVRRTGDQVERVGLHDGHLLPYGRGDEVGPDVRDGAVGADADLQSPEVARGAVRVPDVGSLRLRGVRRRSAGPVTRSATTPMAAEAA</sequence>
<organism evidence="2 3">
    <name type="scientific">Streptomyces indiaensis</name>
    <dbReference type="NCBI Taxonomy" id="284033"/>
    <lineage>
        <taxon>Bacteria</taxon>
        <taxon>Bacillati</taxon>
        <taxon>Actinomycetota</taxon>
        <taxon>Actinomycetes</taxon>
        <taxon>Kitasatosporales</taxon>
        <taxon>Streptomycetaceae</taxon>
        <taxon>Streptomyces</taxon>
    </lineage>
</organism>
<reference evidence="2 3" key="1">
    <citation type="journal article" date="2019" name="Int. J. Syst. Evol. Microbiol.">
        <title>The Global Catalogue of Microorganisms (GCM) 10K type strain sequencing project: providing services to taxonomists for standard genome sequencing and annotation.</title>
        <authorList>
            <consortium name="The Broad Institute Genomics Platform"/>
            <consortium name="The Broad Institute Genome Sequencing Center for Infectious Disease"/>
            <person name="Wu L."/>
            <person name="Ma J."/>
        </authorList>
    </citation>
    <scope>NUCLEOTIDE SEQUENCE [LARGE SCALE GENOMIC DNA]</scope>
    <source>
        <strain evidence="2 3">JCM 3053</strain>
    </source>
</reference>
<comment type="caution">
    <text evidence="2">The sequence shown here is derived from an EMBL/GenBank/DDBJ whole genome shotgun (WGS) entry which is preliminary data.</text>
</comment>
<protein>
    <submittedName>
        <fullName evidence="2">Uncharacterized protein</fullName>
    </submittedName>
</protein>
<evidence type="ECO:0000313" key="3">
    <source>
        <dbReference type="Proteomes" id="UP001501474"/>
    </source>
</evidence>
<keyword evidence="3" id="KW-1185">Reference proteome</keyword>
<accession>A0ABN3D4N7</accession>